<feature type="transmembrane region" description="Helical" evidence="6">
    <location>
        <begin position="241"/>
        <end position="263"/>
    </location>
</feature>
<dbReference type="AlphaFoldDB" id="A0A8J6KKA3"/>
<keyword evidence="5 6" id="KW-0472">Membrane</keyword>
<dbReference type="PANTHER" id="PTHR16296:SF3">
    <property type="entry name" value="COMPLEX I ASSEMBLY FACTOR TMEM126B, MITOCHONDRIAL"/>
    <property type="match status" value="1"/>
</dbReference>
<evidence type="ECO:0000256" key="3">
    <source>
        <dbReference type="ARBA" id="ARBA00022989"/>
    </source>
</evidence>
<reference evidence="7" key="1">
    <citation type="submission" date="2020-03" db="EMBL/GenBank/DDBJ databases">
        <title>Studies in the Genomics of Life Span.</title>
        <authorList>
            <person name="Glass D."/>
        </authorList>
    </citation>
    <scope>NUCLEOTIDE SEQUENCE</scope>
    <source>
        <strain evidence="7">LTLLF</strain>
        <tissue evidence="7">Muscle</tissue>
    </source>
</reference>
<gene>
    <name evidence="7" type="ORF">LTLLF_202070</name>
</gene>
<organism evidence="7 8">
    <name type="scientific">Microtus ochrogaster</name>
    <name type="common">Prairie vole</name>
    <dbReference type="NCBI Taxonomy" id="79684"/>
    <lineage>
        <taxon>Eukaryota</taxon>
        <taxon>Metazoa</taxon>
        <taxon>Chordata</taxon>
        <taxon>Craniata</taxon>
        <taxon>Vertebrata</taxon>
        <taxon>Euteleostomi</taxon>
        <taxon>Mammalia</taxon>
        <taxon>Eutheria</taxon>
        <taxon>Euarchontoglires</taxon>
        <taxon>Glires</taxon>
        <taxon>Rodentia</taxon>
        <taxon>Myomorpha</taxon>
        <taxon>Muroidea</taxon>
        <taxon>Cricetidae</taxon>
        <taxon>Arvicolinae</taxon>
        <taxon>Microtus</taxon>
    </lineage>
</organism>
<dbReference type="PANTHER" id="PTHR16296">
    <property type="entry name" value="UNCHARACTERIZED HYPOTHALAMUS PROTEIN HT007"/>
    <property type="match status" value="1"/>
</dbReference>
<evidence type="ECO:0000256" key="6">
    <source>
        <dbReference type="SAM" id="Phobius"/>
    </source>
</evidence>
<comment type="caution">
    <text evidence="7">The sequence shown here is derived from an EMBL/GenBank/DDBJ whole genome shotgun (WGS) entry which is preliminary data.</text>
</comment>
<accession>A0A8J6KKA3</accession>
<feature type="transmembrane region" description="Helical" evidence="6">
    <location>
        <begin position="97"/>
        <end position="119"/>
    </location>
</feature>
<evidence type="ECO:0000313" key="7">
    <source>
        <dbReference type="EMBL" id="KAH0500198.1"/>
    </source>
</evidence>
<dbReference type="Pfam" id="PF07114">
    <property type="entry name" value="TMEM126"/>
    <property type="match status" value="2"/>
</dbReference>
<evidence type="ECO:0000256" key="4">
    <source>
        <dbReference type="ARBA" id="ARBA00023128"/>
    </source>
</evidence>
<protein>
    <submittedName>
        <fullName evidence="7">Complex I assembly factor TMEM126B, mitochondrial</fullName>
    </submittedName>
</protein>
<proteinExistence type="predicted"/>
<sequence>MAAPQPQAGPESRAAAAVLRGDGEAPQDIKMALYTHGRLIPSLGDAKLTRPIMGKKSDYNKQPYILGTLFFGTTSATSGVLANLIFRNSFKVRHEALKTYVSLTTLPFLSTIVTFKLFVTDALESGNISRENCVWRSMLIGVTCGVTYPTVLAFNTNGRLAVKYLLQHGSTYVGLNAAFSGLLANSLFRRILHVTQARLASGLPMALMPFMTASMTFTSFVSLPLSSGDLNCETCAMTRGALVGFGMGGVYPILFALPVNGGLAAR</sequence>
<feature type="transmembrane region" description="Helical" evidence="6">
    <location>
        <begin position="169"/>
        <end position="188"/>
    </location>
</feature>
<dbReference type="Proteomes" id="UP000710432">
    <property type="component" value="Unassembled WGS sequence"/>
</dbReference>
<evidence type="ECO:0000256" key="1">
    <source>
        <dbReference type="ARBA" id="ARBA00004225"/>
    </source>
</evidence>
<name>A0A8J6KKA3_MICOH</name>
<dbReference type="GO" id="GO:0032981">
    <property type="term" value="P:mitochondrial respiratory chain complex I assembly"/>
    <property type="evidence" value="ECO:0007669"/>
    <property type="project" value="TreeGrafter"/>
</dbReference>
<evidence type="ECO:0000313" key="8">
    <source>
        <dbReference type="Proteomes" id="UP000710432"/>
    </source>
</evidence>
<feature type="transmembrane region" description="Helical" evidence="6">
    <location>
        <begin position="64"/>
        <end position="85"/>
    </location>
</feature>
<dbReference type="EMBL" id="JAATJU010027700">
    <property type="protein sequence ID" value="KAH0500198.1"/>
    <property type="molecule type" value="Genomic_DNA"/>
</dbReference>
<feature type="transmembrane region" description="Helical" evidence="6">
    <location>
        <begin position="200"/>
        <end position="221"/>
    </location>
</feature>
<comment type="subcellular location">
    <subcellularLocation>
        <location evidence="1">Mitochondrion membrane</location>
        <topology evidence="1">Multi-pass membrane protein</topology>
    </subcellularLocation>
</comment>
<keyword evidence="4" id="KW-0496">Mitochondrion</keyword>
<dbReference type="InterPro" id="IPR009801">
    <property type="entry name" value="TMEM126"/>
</dbReference>
<evidence type="ECO:0000256" key="2">
    <source>
        <dbReference type="ARBA" id="ARBA00022692"/>
    </source>
</evidence>
<keyword evidence="2 6" id="KW-0812">Transmembrane</keyword>
<dbReference type="GO" id="GO:0031966">
    <property type="term" value="C:mitochondrial membrane"/>
    <property type="evidence" value="ECO:0007669"/>
    <property type="project" value="UniProtKB-SubCell"/>
</dbReference>
<keyword evidence="3 6" id="KW-1133">Transmembrane helix</keyword>
<evidence type="ECO:0000256" key="5">
    <source>
        <dbReference type="ARBA" id="ARBA00023136"/>
    </source>
</evidence>